<protein>
    <recommendedName>
        <fullName evidence="4">C6 zinc finger domain-containing protein</fullName>
    </recommendedName>
</protein>
<dbReference type="PANTHER" id="PTHR47785:SF5">
    <property type="entry name" value="ZN(II)2CYS6 TRANSCRIPTION FACTOR (EUROFUNG)"/>
    <property type="match status" value="1"/>
</dbReference>
<keyword evidence="3" id="KW-1185">Reference proteome</keyword>
<evidence type="ECO:0000313" key="2">
    <source>
        <dbReference type="EMBL" id="KAK1452451.1"/>
    </source>
</evidence>
<gene>
    <name evidence="2" type="ORF">CMEL01_16760</name>
</gene>
<dbReference type="PANTHER" id="PTHR47785">
    <property type="entry name" value="ZN(II)2CYS6 TRANSCRIPTION FACTOR (EUROFUNG)-RELATED-RELATED"/>
    <property type="match status" value="1"/>
</dbReference>
<sequence>MPARRPVRDAAPSPRATDAATAGPSATVVVLYAGPVQKRLLTSQRPAGCEKWADLLESSMNELEVLLRRAEQDVRRLPVLRRPLVGRLAGLPTDPRRVLPRPLDREEADEPAMPSPLHELPQSAGVAAVLPWTASHRSLPVPWGPARSGAGPQPLASLDLLTATRLADVFFRSVYATHPIVEPVPFGHILRRVAESGPDASLGTCLVGLVCAIGALCQKPEPRVLSPNEPDDLWRARLAEAEPYWGLALERLGLAFGRPGWSDLALELGFPGSPILAGYERADFPSPPMTEVERAIGDPLPRGHRSWYYCQAEVFARHLARRLLATQQRCPLRWTEAALRDVLDAHEVYDALIHAWYESLPPDLALPSSATDEAAGVDEYCILLRDRYLSMQELLCRPLVRLALELPNSVAVPGQLLDRVRCIASWGLQVCLQKTQAIPQRWRHDTWFSLRGSAACFLILEAAEAGSRTSSLLTMPYGWRERMEEKRWQLSSMGAMFRGAQTRYE</sequence>
<evidence type="ECO:0000313" key="3">
    <source>
        <dbReference type="Proteomes" id="UP001239795"/>
    </source>
</evidence>
<dbReference type="InterPro" id="IPR053181">
    <property type="entry name" value="EcdB-like_regulator"/>
</dbReference>
<organism evidence="2 3">
    <name type="scientific">Colletotrichum melonis</name>
    <dbReference type="NCBI Taxonomy" id="1209925"/>
    <lineage>
        <taxon>Eukaryota</taxon>
        <taxon>Fungi</taxon>
        <taxon>Dikarya</taxon>
        <taxon>Ascomycota</taxon>
        <taxon>Pezizomycotina</taxon>
        <taxon>Sordariomycetes</taxon>
        <taxon>Hypocreomycetidae</taxon>
        <taxon>Glomerellales</taxon>
        <taxon>Glomerellaceae</taxon>
        <taxon>Colletotrichum</taxon>
        <taxon>Colletotrichum acutatum species complex</taxon>
    </lineage>
</organism>
<dbReference type="EMBL" id="MLGG01000043">
    <property type="protein sequence ID" value="KAK1452451.1"/>
    <property type="molecule type" value="Genomic_DNA"/>
</dbReference>
<reference evidence="2 3" key="1">
    <citation type="submission" date="2016-10" db="EMBL/GenBank/DDBJ databases">
        <title>The genome sequence of Colletotrichum fioriniae PJ7.</title>
        <authorList>
            <person name="Baroncelli R."/>
        </authorList>
    </citation>
    <scope>NUCLEOTIDE SEQUENCE [LARGE SCALE GENOMIC DNA]</scope>
    <source>
        <strain evidence="2">Col 31</strain>
    </source>
</reference>
<feature type="compositionally biased region" description="Basic and acidic residues" evidence="1">
    <location>
        <begin position="94"/>
        <end position="105"/>
    </location>
</feature>
<dbReference type="CDD" id="cd12148">
    <property type="entry name" value="fungal_TF_MHR"/>
    <property type="match status" value="1"/>
</dbReference>
<feature type="region of interest" description="Disordered" evidence="1">
    <location>
        <begin position="1"/>
        <end position="22"/>
    </location>
</feature>
<proteinExistence type="predicted"/>
<dbReference type="Proteomes" id="UP001239795">
    <property type="component" value="Unassembled WGS sequence"/>
</dbReference>
<dbReference type="AlphaFoldDB" id="A0AAI9U666"/>
<comment type="caution">
    <text evidence="2">The sequence shown here is derived from an EMBL/GenBank/DDBJ whole genome shotgun (WGS) entry which is preliminary data.</text>
</comment>
<evidence type="ECO:0008006" key="4">
    <source>
        <dbReference type="Google" id="ProtNLM"/>
    </source>
</evidence>
<name>A0AAI9U666_9PEZI</name>
<feature type="region of interest" description="Disordered" evidence="1">
    <location>
        <begin position="91"/>
        <end position="118"/>
    </location>
</feature>
<accession>A0AAI9U666</accession>
<evidence type="ECO:0000256" key="1">
    <source>
        <dbReference type="SAM" id="MobiDB-lite"/>
    </source>
</evidence>